<protein>
    <submittedName>
        <fullName evidence="1">Colicin immunity protein</fullName>
    </submittedName>
</protein>
<dbReference type="Pfam" id="PF11480">
    <property type="entry name" value="ImmE5"/>
    <property type="match status" value="1"/>
</dbReference>
<dbReference type="Gene3D" id="3.30.190.30">
    <property type="match status" value="1"/>
</dbReference>
<dbReference type="KEGG" id="tvl:FAZ95_00215"/>
<dbReference type="SUPFAM" id="SSF143469">
    <property type="entry name" value="ImmE5-like"/>
    <property type="match status" value="1"/>
</dbReference>
<dbReference type="InterPro" id="IPR020127">
    <property type="entry name" value="Colicin-E5_imm"/>
</dbReference>
<dbReference type="AlphaFoldDB" id="A0A4V1EGS0"/>
<gene>
    <name evidence="1" type="ORF">FAZ95_00215</name>
</gene>
<dbReference type="EMBL" id="CP040077">
    <property type="protein sequence ID" value="QCP47740.1"/>
    <property type="molecule type" value="Genomic_DNA"/>
</dbReference>
<dbReference type="Proteomes" id="UP000298656">
    <property type="component" value="Chromosome 1"/>
</dbReference>
<sequence>MNIDHQRRYESPDDFFVLGGSVVMKVSADPAIAICVAAAEHGLVVARIEGGIWHNSGFEARLDCIWDGVDPPVDRRTTEQNNCAAADFVRSERKLHDAFVITAPPMAGWCSSYKPRKQ</sequence>
<evidence type="ECO:0000313" key="1">
    <source>
        <dbReference type="EMBL" id="QCP47740.1"/>
    </source>
</evidence>
<dbReference type="RefSeq" id="WP_137330584.1">
    <property type="nucleotide sequence ID" value="NZ_CP040077.1"/>
</dbReference>
<accession>A0A4V1EGS0</accession>
<proteinExistence type="predicted"/>
<keyword evidence="2" id="KW-1185">Reference proteome</keyword>
<name>A0A4V1EGS0_9BURK</name>
<dbReference type="OrthoDB" id="7067632at2"/>
<organism evidence="1 2">
    <name type="scientific">Trinickia violacea</name>
    <dbReference type="NCBI Taxonomy" id="2571746"/>
    <lineage>
        <taxon>Bacteria</taxon>
        <taxon>Pseudomonadati</taxon>
        <taxon>Pseudomonadota</taxon>
        <taxon>Betaproteobacteria</taxon>
        <taxon>Burkholderiales</taxon>
        <taxon>Burkholderiaceae</taxon>
        <taxon>Trinickia</taxon>
    </lineage>
</organism>
<reference evidence="1 2" key="1">
    <citation type="submission" date="2019-05" db="EMBL/GenBank/DDBJ databases">
        <title>Burkholderia sp. DHOD12, isolated from subtropical forest soil.</title>
        <authorList>
            <person name="Gao Z.-H."/>
            <person name="Qiu L.-H."/>
        </authorList>
    </citation>
    <scope>NUCLEOTIDE SEQUENCE [LARGE SCALE GENOMIC DNA]</scope>
    <source>
        <strain evidence="1 2">DHOD12</strain>
    </source>
</reference>
<dbReference type="GO" id="GO:0030153">
    <property type="term" value="P:bacteriocin immunity"/>
    <property type="evidence" value="ECO:0007669"/>
    <property type="project" value="InterPro"/>
</dbReference>
<evidence type="ECO:0000313" key="2">
    <source>
        <dbReference type="Proteomes" id="UP000298656"/>
    </source>
</evidence>
<dbReference type="InterPro" id="IPR037234">
    <property type="entry name" value="ImmE5_sf"/>
</dbReference>